<dbReference type="AlphaFoldDB" id="A0A0L8HTJ5"/>
<evidence type="ECO:0000256" key="1">
    <source>
        <dbReference type="SAM" id="MobiDB-lite"/>
    </source>
</evidence>
<gene>
    <name evidence="2" type="ORF">OCBIM_22006384mg</name>
</gene>
<accession>A0A0L8HTJ5</accession>
<feature type="compositionally biased region" description="Acidic residues" evidence="1">
    <location>
        <begin position="29"/>
        <end position="103"/>
    </location>
</feature>
<sequence length="158" mass="18018">MDGTPFLLHIYYSLIHRWNILPNCQFGYDDNDDEDDDDDDEDEDDDDDDDEDDDDDDDEDDDEDDDDDDDDDEDNDDDDDDEDNDDDDDEEEEEEEDNDDGGGDDIAVQLQVVSNPSSRPCDQRCGYICCSAPTHMSGPWCSQPYDPLLVYTNCLAPG</sequence>
<proteinExistence type="predicted"/>
<name>A0A0L8HTJ5_OCTBM</name>
<organism evidence="2">
    <name type="scientific">Octopus bimaculoides</name>
    <name type="common">California two-spotted octopus</name>
    <dbReference type="NCBI Taxonomy" id="37653"/>
    <lineage>
        <taxon>Eukaryota</taxon>
        <taxon>Metazoa</taxon>
        <taxon>Spiralia</taxon>
        <taxon>Lophotrochozoa</taxon>
        <taxon>Mollusca</taxon>
        <taxon>Cephalopoda</taxon>
        <taxon>Coleoidea</taxon>
        <taxon>Octopodiformes</taxon>
        <taxon>Octopoda</taxon>
        <taxon>Incirrata</taxon>
        <taxon>Octopodidae</taxon>
        <taxon>Octopus</taxon>
    </lineage>
</organism>
<evidence type="ECO:0000313" key="2">
    <source>
        <dbReference type="EMBL" id="KOF92522.1"/>
    </source>
</evidence>
<feature type="region of interest" description="Disordered" evidence="1">
    <location>
        <begin position="25"/>
        <end position="105"/>
    </location>
</feature>
<reference evidence="2" key="1">
    <citation type="submission" date="2015-07" db="EMBL/GenBank/DDBJ databases">
        <title>MeaNS - Measles Nucleotide Surveillance Program.</title>
        <authorList>
            <person name="Tran T."/>
            <person name="Druce J."/>
        </authorList>
    </citation>
    <scope>NUCLEOTIDE SEQUENCE</scope>
    <source>
        <strain evidence="2">UCB-OBI-ISO-001</strain>
        <tissue evidence="2">Gonad</tissue>
    </source>
</reference>
<protein>
    <submittedName>
        <fullName evidence="2">Uncharacterized protein</fullName>
    </submittedName>
</protein>
<dbReference type="EMBL" id="KQ417316">
    <property type="protein sequence ID" value="KOF92522.1"/>
    <property type="molecule type" value="Genomic_DNA"/>
</dbReference>